<dbReference type="STRING" id="1302690.BUE76_13625"/>
<evidence type="ECO:0000313" key="3">
    <source>
        <dbReference type="EMBL" id="SHE58620.1"/>
    </source>
</evidence>
<dbReference type="Pfam" id="PF19838">
    <property type="entry name" value="LptD_2"/>
    <property type="match status" value="1"/>
</dbReference>
<evidence type="ECO:0000313" key="4">
    <source>
        <dbReference type="Proteomes" id="UP000184368"/>
    </source>
</evidence>
<sequence length="890" mass="101464">MLVGVFVLFCLTLQAANKEVTPTKNICSLTNIQDTIPAKRLDSLSIRRDSLNRRRDTVPTVDSFTLRMSKDTLSGPVKYKAEDSAVVLVQDKKILLYGNTQTEYNDVSLAAPQVVVDQQSNIMTATADRDSMGNLLTRARFEQGENRFQSDTIQFNFKTQRGLTRNTFTQQGEMFVQGDKIKKADSSTIFVSSGRLTTCSFDEPHFAFRTNRLKVINNKIAVTGPTHPEFEGVPLPIYLPFGFFPLSQGRHSGMLPPQIATNEAFGLGLEGVGYYKVLNEYLDMRLQGNIYSYGTWSATLTPTYRKRYRYNGALNLQFQRTKQAFKDDPDFSLTKTFMIGWTHSVDQRARPGTTFSANVNAGSTRHNQLQPNDTRRIFGNKLNSSIAYSKTWQGKPYNLTLSANHNQDNQTRLMQITLPTAGFTLNTIYPFQRKTIVGAKRWYENLGVGYNGNFGNQLSFYDTARFRLGDLLDTMQWGAQHRFPITMSLPPVGPLIFSPSISYQQVWLQNKFIRSWNPNLKRLDTAISRGFFVDQEVTFGMSASTNVFGTLRFQRSRVAAIRHVVRPQVSFNYRPDMSSKYYYTTQLDTTGENFGRFSSLSGNLFSPFSEGQFGGISFGVDNNLEMKWRSKNDTGANAIRKIRLIDGFGFNSGYNFLADTMKLQNFNLYLRSTLFEKINITASALLSPYQTNRFGRPINKYAWSDGFRLGTLQYGSLAISTQFQSKKKDDKKGTQTDEDNPVLRNGRQITDPMLLNDQAMLMDYMRRNPAEFVDFNIPWQLSLSFSAGFNRRPMADYSGFENEFNANLSVNGSFNLTPKWNFSVNNVYYDFKTTQLQTFTMSISRDMHCWQMAINLTPVGPWRSFSFTINPKAALLQDLRVNRTRTFQSY</sequence>
<evidence type="ECO:0000256" key="1">
    <source>
        <dbReference type="SAM" id="MobiDB-lite"/>
    </source>
</evidence>
<dbReference type="EMBL" id="FQUO01000002">
    <property type="protein sequence ID" value="SHE58620.1"/>
    <property type="molecule type" value="Genomic_DNA"/>
</dbReference>
<dbReference type="AlphaFoldDB" id="A0A1M4UPU9"/>
<name>A0A1M4UPU9_9BACT</name>
<dbReference type="PANTHER" id="PTHR30189">
    <property type="entry name" value="LPS-ASSEMBLY PROTEIN"/>
    <property type="match status" value="1"/>
</dbReference>
<organism evidence="3 4">
    <name type="scientific">Cnuella takakiae</name>
    <dbReference type="NCBI Taxonomy" id="1302690"/>
    <lineage>
        <taxon>Bacteria</taxon>
        <taxon>Pseudomonadati</taxon>
        <taxon>Bacteroidota</taxon>
        <taxon>Chitinophagia</taxon>
        <taxon>Chitinophagales</taxon>
        <taxon>Chitinophagaceae</taxon>
        <taxon>Cnuella</taxon>
    </lineage>
</organism>
<proteinExistence type="predicted"/>
<feature type="compositionally biased region" description="Basic and acidic residues" evidence="1">
    <location>
        <begin position="726"/>
        <end position="735"/>
    </location>
</feature>
<dbReference type="GO" id="GO:0009279">
    <property type="term" value="C:cell outer membrane"/>
    <property type="evidence" value="ECO:0007669"/>
    <property type="project" value="TreeGrafter"/>
</dbReference>
<evidence type="ECO:0000259" key="2">
    <source>
        <dbReference type="Pfam" id="PF19838"/>
    </source>
</evidence>
<dbReference type="PANTHER" id="PTHR30189:SF1">
    <property type="entry name" value="LPS-ASSEMBLY PROTEIN LPTD"/>
    <property type="match status" value="1"/>
</dbReference>
<keyword evidence="4" id="KW-1185">Reference proteome</keyword>
<dbReference type="Proteomes" id="UP000184368">
    <property type="component" value="Unassembled WGS sequence"/>
</dbReference>
<gene>
    <name evidence="3" type="ORF">SAMN05444008_10215</name>
</gene>
<feature type="domain" description="LPS-assembly protein LptD central" evidence="2">
    <location>
        <begin position="222"/>
        <end position="689"/>
    </location>
</feature>
<protein>
    <submittedName>
        <fullName evidence="3">LPS assembly outer membrane protein LptD (Organic solvent tolerance protein OstA)</fullName>
    </submittedName>
</protein>
<dbReference type="GO" id="GO:1990351">
    <property type="term" value="C:transporter complex"/>
    <property type="evidence" value="ECO:0007669"/>
    <property type="project" value="TreeGrafter"/>
</dbReference>
<reference evidence="3 4" key="1">
    <citation type="submission" date="2016-11" db="EMBL/GenBank/DDBJ databases">
        <authorList>
            <person name="Jaros S."/>
            <person name="Januszkiewicz K."/>
            <person name="Wedrychowicz H."/>
        </authorList>
    </citation>
    <scope>NUCLEOTIDE SEQUENCE [LARGE SCALE GENOMIC DNA]</scope>
    <source>
        <strain evidence="3 4">DSM 26897</strain>
    </source>
</reference>
<feature type="region of interest" description="Disordered" evidence="1">
    <location>
        <begin position="725"/>
        <end position="747"/>
    </location>
</feature>
<dbReference type="InterPro" id="IPR045659">
    <property type="entry name" value="LptD_2"/>
</dbReference>
<dbReference type="InterPro" id="IPR050218">
    <property type="entry name" value="LptD"/>
</dbReference>
<accession>A0A1M4UPU9</accession>